<protein>
    <submittedName>
        <fullName evidence="2">Uncharacterized protein</fullName>
    </submittedName>
</protein>
<dbReference type="EMBL" id="JAKWFO010000014">
    <property type="protein sequence ID" value="KAI9632575.1"/>
    <property type="molecule type" value="Genomic_DNA"/>
</dbReference>
<dbReference type="RefSeq" id="XP_052942352.1">
    <property type="nucleotide sequence ID" value="XM_053091318.1"/>
</dbReference>
<sequence length="250" mass="27806">MMLSNKNDDYSPPPPPSRATTYPLASPTTAPEIDDFWLSIGLDRLAAMNPASKTTVEAVESGQTGLIKLGEAFDTLLVRSTKYSWLRFQHEKKAAAKHIKTLTSAIEDFSNSISEWGSKMYPLSKDAEDNFTSFNAFAKNMVKWSGNAFIEGDKRDEQVELCRTSAVTTVGIVLDQMRRVSRLHGPSWGSLIDVESAITGSARAIAWLGMLEVVLEQAGCKTWKEAKTRIDYWCSVSTLPEFGSKERRRV</sequence>
<dbReference type="Proteomes" id="UP001164286">
    <property type="component" value="Unassembled WGS sequence"/>
</dbReference>
<gene>
    <name evidence="2" type="ORF">MKK02DRAFT_40879</name>
</gene>
<evidence type="ECO:0000256" key="1">
    <source>
        <dbReference type="SAM" id="MobiDB-lite"/>
    </source>
</evidence>
<evidence type="ECO:0000313" key="2">
    <source>
        <dbReference type="EMBL" id="KAI9632575.1"/>
    </source>
</evidence>
<accession>A0AA38H1Y9</accession>
<comment type="caution">
    <text evidence="2">The sequence shown here is derived from an EMBL/GenBank/DDBJ whole genome shotgun (WGS) entry which is preliminary data.</text>
</comment>
<dbReference type="AlphaFoldDB" id="A0AA38H1Y9"/>
<proteinExistence type="predicted"/>
<evidence type="ECO:0000313" key="3">
    <source>
        <dbReference type="Proteomes" id="UP001164286"/>
    </source>
</evidence>
<name>A0AA38H1Y9_9TREE</name>
<feature type="region of interest" description="Disordered" evidence="1">
    <location>
        <begin position="1"/>
        <end position="26"/>
    </location>
</feature>
<keyword evidence="3" id="KW-1185">Reference proteome</keyword>
<dbReference type="GeneID" id="77730523"/>
<organism evidence="2 3">
    <name type="scientific">Dioszegia hungarica</name>
    <dbReference type="NCBI Taxonomy" id="4972"/>
    <lineage>
        <taxon>Eukaryota</taxon>
        <taxon>Fungi</taxon>
        <taxon>Dikarya</taxon>
        <taxon>Basidiomycota</taxon>
        <taxon>Agaricomycotina</taxon>
        <taxon>Tremellomycetes</taxon>
        <taxon>Tremellales</taxon>
        <taxon>Bulleribasidiaceae</taxon>
        <taxon>Dioszegia</taxon>
    </lineage>
</organism>
<reference evidence="2" key="1">
    <citation type="journal article" date="2022" name="G3 (Bethesda)">
        <title>High quality genome of the basidiomycete yeast Dioszegia hungarica PDD-24b-2 isolated from cloud water.</title>
        <authorList>
            <person name="Jarrige D."/>
            <person name="Haridas S."/>
            <person name="Bleykasten-Grosshans C."/>
            <person name="Joly M."/>
            <person name="Nadalig T."/>
            <person name="Sancelme M."/>
            <person name="Vuilleumier S."/>
            <person name="Grigoriev I.V."/>
            <person name="Amato P."/>
            <person name="Bringel F."/>
        </authorList>
    </citation>
    <scope>NUCLEOTIDE SEQUENCE</scope>
    <source>
        <strain evidence="2">PDD-24b-2</strain>
    </source>
</reference>